<dbReference type="InterPro" id="IPR036380">
    <property type="entry name" value="Isochorismatase-like_sf"/>
</dbReference>
<accession>W6M575</accession>
<dbReference type="AlphaFoldDB" id="W6M575"/>
<dbReference type="SUPFAM" id="SSF52499">
    <property type="entry name" value="Isochorismatase-like hydrolases"/>
    <property type="match status" value="1"/>
</dbReference>
<dbReference type="STRING" id="1400863.BN873_350158"/>
<gene>
    <name evidence="3" type="ORF">BN873_350158</name>
</gene>
<dbReference type="RefSeq" id="WP_048673447.1">
    <property type="nucleotide sequence ID" value="NZ_CBTJ020000042.1"/>
</dbReference>
<dbReference type="EMBL" id="CBTJ020000042">
    <property type="protein sequence ID" value="CDI02902.1"/>
    <property type="molecule type" value="Genomic_DNA"/>
</dbReference>
<evidence type="ECO:0000313" key="4">
    <source>
        <dbReference type="Proteomes" id="UP000035760"/>
    </source>
</evidence>
<reference evidence="3" key="1">
    <citation type="submission" date="2013-07" db="EMBL/GenBank/DDBJ databases">
        <authorList>
            <person name="McIlroy S."/>
        </authorList>
    </citation>
    <scope>NUCLEOTIDE SEQUENCE [LARGE SCALE GENOMIC DNA]</scope>
    <source>
        <strain evidence="3">Run_A_D11</strain>
    </source>
</reference>
<evidence type="ECO:0000259" key="2">
    <source>
        <dbReference type="Pfam" id="PF00857"/>
    </source>
</evidence>
<dbReference type="InterPro" id="IPR000868">
    <property type="entry name" value="Isochorismatase-like_dom"/>
</dbReference>
<proteinExistence type="predicted"/>
<keyword evidence="1 3" id="KW-0378">Hydrolase</keyword>
<protein>
    <submittedName>
        <fullName evidence="3">Isochorismatase hydrolase</fullName>
    </submittedName>
</protein>
<evidence type="ECO:0000256" key="1">
    <source>
        <dbReference type="ARBA" id="ARBA00022801"/>
    </source>
</evidence>
<organism evidence="3 4">
    <name type="scientific">Candidatus Competibacter denitrificans Run_A_D11</name>
    <dbReference type="NCBI Taxonomy" id="1400863"/>
    <lineage>
        <taxon>Bacteria</taxon>
        <taxon>Pseudomonadati</taxon>
        <taxon>Pseudomonadota</taxon>
        <taxon>Gammaproteobacteria</taxon>
        <taxon>Candidatus Competibacteraceae</taxon>
        <taxon>Candidatus Competibacter</taxon>
    </lineage>
</organism>
<dbReference type="PANTHER" id="PTHR43540">
    <property type="entry name" value="PEROXYUREIDOACRYLATE/UREIDOACRYLATE AMIDOHYDROLASE-RELATED"/>
    <property type="match status" value="1"/>
</dbReference>
<evidence type="ECO:0000313" key="3">
    <source>
        <dbReference type="EMBL" id="CDI02902.1"/>
    </source>
</evidence>
<feature type="domain" description="Isochorismatase-like" evidence="2">
    <location>
        <begin position="3"/>
        <end position="145"/>
    </location>
</feature>
<reference evidence="3" key="2">
    <citation type="submission" date="2014-03" db="EMBL/GenBank/DDBJ databases">
        <title>Candidatus Competibacter-lineage genomes retrieved from metagenomes reveal functional metabolic diversity.</title>
        <authorList>
            <person name="McIlroy S.J."/>
            <person name="Albertsen M."/>
            <person name="Andresen E.K."/>
            <person name="Saunders A.M."/>
            <person name="Kristiansen R."/>
            <person name="Stokholm-Bjerregaard M."/>
            <person name="Nielsen K.L."/>
            <person name="Nielsen P.H."/>
        </authorList>
    </citation>
    <scope>NUCLEOTIDE SEQUENCE</scope>
    <source>
        <strain evidence="3">Run_A_D11</strain>
    </source>
</reference>
<dbReference type="GO" id="GO:0016787">
    <property type="term" value="F:hydrolase activity"/>
    <property type="evidence" value="ECO:0007669"/>
    <property type="project" value="UniProtKB-KW"/>
</dbReference>
<dbReference type="Pfam" id="PF00857">
    <property type="entry name" value="Isochorismatase"/>
    <property type="match status" value="1"/>
</dbReference>
<keyword evidence="4" id="KW-1185">Reference proteome</keyword>
<dbReference type="InterPro" id="IPR050272">
    <property type="entry name" value="Isochorismatase-like_hydrls"/>
</dbReference>
<sequence length="182" mass="19617">MTTALLVVDIQNDYFPGGTMELAGADQAGARANQVLEAFRKKALPIFHVQHIAIHPGATFFLPDSPGADIHKSARPHGAEPVFRKHYPNSFRETPLLDHLRRDGIDRLAIVGMMTHVCIDTTTRAAADFGFDCRLVGDACATRAQSFNGVTVSAESVQAAFLASLDGWFAKVLPAGELCADL</sequence>
<dbReference type="OrthoDB" id="9791276at2"/>
<dbReference type="Gene3D" id="3.40.50.850">
    <property type="entry name" value="Isochorismatase-like"/>
    <property type="match status" value="1"/>
</dbReference>
<dbReference type="PANTHER" id="PTHR43540:SF1">
    <property type="entry name" value="ISOCHORISMATASE HYDROLASE"/>
    <property type="match status" value="1"/>
</dbReference>
<dbReference type="CDD" id="cd01014">
    <property type="entry name" value="nicotinamidase_related"/>
    <property type="match status" value="1"/>
</dbReference>
<name>W6M575_9GAMM</name>
<comment type="caution">
    <text evidence="3">The sequence shown here is derived from an EMBL/GenBank/DDBJ whole genome shotgun (WGS) entry which is preliminary data.</text>
</comment>
<dbReference type="Proteomes" id="UP000035760">
    <property type="component" value="Unassembled WGS sequence"/>
</dbReference>